<dbReference type="Proteomes" id="UP001567538">
    <property type="component" value="Unassembled WGS sequence"/>
</dbReference>
<accession>A0ABD1IBP1</accession>
<evidence type="ECO:0000256" key="7">
    <source>
        <dbReference type="ARBA" id="ARBA00038477"/>
    </source>
</evidence>
<gene>
    <name evidence="10" type="ORF">AAHA92_07449</name>
</gene>
<keyword evidence="6 9" id="KW-0472">Membrane</keyword>
<evidence type="ECO:0000256" key="5">
    <source>
        <dbReference type="ARBA" id="ARBA00022989"/>
    </source>
</evidence>
<comment type="caution">
    <text evidence="10">The sequence shown here is derived from an EMBL/GenBank/DDBJ whole genome shotgun (WGS) entry which is preliminary data.</text>
</comment>
<evidence type="ECO:0000256" key="8">
    <source>
        <dbReference type="RuleBase" id="RU000477"/>
    </source>
</evidence>
<feature type="transmembrane region" description="Helical" evidence="9">
    <location>
        <begin position="94"/>
        <end position="118"/>
    </location>
</feature>
<dbReference type="PANTHER" id="PTHR45665:SF27">
    <property type="entry name" value="AQUAPORIN TIP5-1-RELATED"/>
    <property type="match status" value="1"/>
</dbReference>
<evidence type="ECO:0000256" key="2">
    <source>
        <dbReference type="ARBA" id="ARBA00022448"/>
    </source>
</evidence>
<dbReference type="InterPro" id="IPR034294">
    <property type="entry name" value="Aquaporin_transptr"/>
</dbReference>
<feature type="transmembrane region" description="Helical" evidence="9">
    <location>
        <begin position="20"/>
        <end position="42"/>
    </location>
</feature>
<comment type="subcellular location">
    <subcellularLocation>
        <location evidence="1">Membrane</location>
        <topology evidence="1">Multi-pass membrane protein</topology>
    </subcellularLocation>
</comment>
<keyword evidence="3 8" id="KW-0812">Transmembrane</keyword>
<evidence type="ECO:0000313" key="10">
    <source>
        <dbReference type="EMBL" id="KAL1565203.1"/>
    </source>
</evidence>
<evidence type="ECO:0000256" key="3">
    <source>
        <dbReference type="ARBA" id="ARBA00022692"/>
    </source>
</evidence>
<feature type="transmembrane region" description="Helical" evidence="9">
    <location>
        <begin position="139"/>
        <end position="158"/>
    </location>
</feature>
<protein>
    <submittedName>
        <fullName evidence="10">Aquaporin TIP5-1</fullName>
    </submittedName>
</protein>
<evidence type="ECO:0000256" key="4">
    <source>
        <dbReference type="ARBA" id="ARBA00022737"/>
    </source>
</evidence>
<dbReference type="AlphaFoldDB" id="A0ABD1IBP1"/>
<name>A0ABD1IBP1_SALDI</name>
<dbReference type="InterPro" id="IPR022357">
    <property type="entry name" value="MIP_CS"/>
</dbReference>
<keyword evidence="2 8" id="KW-0813">Transport</keyword>
<dbReference type="EMBL" id="JBEAFC010000003">
    <property type="protein sequence ID" value="KAL1565203.1"/>
    <property type="molecule type" value="Genomic_DNA"/>
</dbReference>
<dbReference type="PANTHER" id="PTHR45665">
    <property type="entry name" value="AQUAPORIN-8"/>
    <property type="match status" value="1"/>
</dbReference>
<dbReference type="SUPFAM" id="SSF81338">
    <property type="entry name" value="Aquaporin-like"/>
    <property type="match status" value="1"/>
</dbReference>
<dbReference type="GO" id="GO:0016020">
    <property type="term" value="C:membrane"/>
    <property type="evidence" value="ECO:0007669"/>
    <property type="project" value="UniProtKB-SubCell"/>
</dbReference>
<dbReference type="Pfam" id="PF00230">
    <property type="entry name" value="MIP"/>
    <property type="match status" value="1"/>
</dbReference>
<dbReference type="InterPro" id="IPR000425">
    <property type="entry name" value="MIP"/>
</dbReference>
<proteinExistence type="inferred from homology"/>
<keyword evidence="4" id="KW-0677">Repeat</keyword>
<comment type="similarity">
    <text evidence="7">Belongs to the MIP/aquaporin (TC 1.A.8) family. TIP (TC 1.A.8.10) subfamily.</text>
</comment>
<reference evidence="10 11" key="1">
    <citation type="submission" date="2024-06" db="EMBL/GenBank/DDBJ databases">
        <title>A chromosome level genome sequence of Diviner's sage (Salvia divinorum).</title>
        <authorList>
            <person name="Ford S.A."/>
            <person name="Ro D.-K."/>
            <person name="Ness R.W."/>
            <person name="Phillips M.A."/>
        </authorList>
    </citation>
    <scope>NUCLEOTIDE SEQUENCE [LARGE SCALE GENOMIC DNA]</scope>
    <source>
        <strain evidence="10">SAF-2024a</strain>
        <tissue evidence="10">Leaf</tissue>
    </source>
</reference>
<feature type="transmembrane region" description="Helical" evidence="9">
    <location>
        <begin position="208"/>
        <end position="225"/>
    </location>
</feature>
<dbReference type="FunFam" id="1.20.1080.10:FF:000017">
    <property type="entry name" value="Probable aquaporin TIP5-1"/>
    <property type="match status" value="1"/>
</dbReference>
<evidence type="ECO:0000256" key="1">
    <source>
        <dbReference type="ARBA" id="ARBA00004141"/>
    </source>
</evidence>
<dbReference type="PROSITE" id="PS00221">
    <property type="entry name" value="MIP"/>
    <property type="match status" value="1"/>
</dbReference>
<dbReference type="InterPro" id="IPR023271">
    <property type="entry name" value="Aquaporin-like"/>
</dbReference>
<keyword evidence="5 9" id="KW-1133">Transmembrane helix</keyword>
<feature type="transmembrane region" description="Helical" evidence="9">
    <location>
        <begin position="164"/>
        <end position="187"/>
    </location>
</feature>
<evidence type="ECO:0000313" key="11">
    <source>
        <dbReference type="Proteomes" id="UP001567538"/>
    </source>
</evidence>
<evidence type="ECO:0000256" key="6">
    <source>
        <dbReference type="ARBA" id="ARBA00023136"/>
    </source>
</evidence>
<evidence type="ECO:0000256" key="9">
    <source>
        <dbReference type="SAM" id="Phobius"/>
    </source>
</evidence>
<sequence length="241" mass="24755">MSSLKSRLQHCFTPLSLRCYLAEFISTFLFVFASVGAATASWKMTPAAATDPASLTATAVASAFALSAAIYMAADISGGHVNPAVTFGMAVGGHITVPTAVFYSIAQMLGSVMSCLLLKTMTVGQQIRVHKIPDEMTGFGASVLEGVMTFGLVYTVYASRRGGAVGPLAVGFILGANVLASGPFTGGSMNPARAFGAAVVGGSFRNQAVYWVGPLIGAALAGVLYDNVVFPLPVSEAVIDI</sequence>
<dbReference type="Gene3D" id="1.20.1080.10">
    <property type="entry name" value="Glycerol uptake facilitator protein"/>
    <property type="match status" value="1"/>
</dbReference>
<keyword evidence="11" id="KW-1185">Reference proteome</keyword>
<dbReference type="PRINTS" id="PR00783">
    <property type="entry name" value="MINTRINSICP"/>
</dbReference>
<organism evidence="10 11">
    <name type="scientific">Salvia divinorum</name>
    <name type="common">Maria pastora</name>
    <name type="synonym">Diviner's sage</name>
    <dbReference type="NCBI Taxonomy" id="28513"/>
    <lineage>
        <taxon>Eukaryota</taxon>
        <taxon>Viridiplantae</taxon>
        <taxon>Streptophyta</taxon>
        <taxon>Embryophyta</taxon>
        <taxon>Tracheophyta</taxon>
        <taxon>Spermatophyta</taxon>
        <taxon>Magnoliopsida</taxon>
        <taxon>eudicotyledons</taxon>
        <taxon>Gunneridae</taxon>
        <taxon>Pentapetalae</taxon>
        <taxon>asterids</taxon>
        <taxon>lamiids</taxon>
        <taxon>Lamiales</taxon>
        <taxon>Lamiaceae</taxon>
        <taxon>Nepetoideae</taxon>
        <taxon>Mentheae</taxon>
        <taxon>Salviinae</taxon>
        <taxon>Salvia</taxon>
        <taxon>Salvia subgen. Calosphace</taxon>
    </lineage>
</organism>
<feature type="transmembrane region" description="Helical" evidence="9">
    <location>
        <begin position="54"/>
        <end position="74"/>
    </location>
</feature>